<dbReference type="EMBL" id="JABTTQ020002839">
    <property type="protein sequence ID" value="KAK6121777.1"/>
    <property type="molecule type" value="Genomic_DNA"/>
</dbReference>
<name>A0ABR0UGU3_REHGL</name>
<evidence type="ECO:0000256" key="5">
    <source>
        <dbReference type="ARBA" id="ARBA00023180"/>
    </source>
</evidence>
<evidence type="ECO:0000256" key="2">
    <source>
        <dbReference type="ARBA" id="ARBA00008361"/>
    </source>
</evidence>
<evidence type="ECO:0000256" key="4">
    <source>
        <dbReference type="ARBA" id="ARBA00022968"/>
    </source>
</evidence>
<comment type="similarity">
    <text evidence="2">Belongs to the methyltransferase superfamily.</text>
</comment>
<keyword evidence="7" id="KW-0472">Membrane</keyword>
<comment type="caution">
    <text evidence="8">The sequence shown here is derived from an EMBL/GenBank/DDBJ whole genome shotgun (WGS) entry which is preliminary data.</text>
</comment>
<sequence>MRQERLEGDWKLKLKLVLTRTGGCRAPNTALHACATLEFLQCSANSGAALFKYMGPPSPPYYTPLSKPTAAAAAASTTTTHLKKPQKLYPFAIITILCSLSYLFGVWHHGGATTPSAASTLPCFSISQNTTTTTTELDFSTHHHSAADGGTTTAVKTYPPCSIKYSEYTPCEDPKRSLKFPRDRLIYRERHCPTKKKEQLKCRVPAPHGYKTPFTWPRSRDLVWYANVPHKELTVEKAVQNWIRFEGDRFRFPGGGTMFPNGADAYIDDIGKLINLRDGSIRTAIDTGCGVASWGAYLLSRNILPISFAPRDTHEAQVQFALERGVPALIGVIASKRLPYPSRSFDMAHCSRCLIPWGQYGNFARIFVIRSFVLHSYNLWRDDHEIDGAYLIEVDRVLRPGGYWILSGPPIRWRKYWKGWERSREDLNAEQTQIENVTRSLCWKKLVEKDDIAIFQKPANHLKCKKFRKIVKNPPFCSAQDSDKAWYTNLETCLTPLPEVSTNEEVAGGALEKWPKRLNAVPPRISRGTINAVTPETFQQDLQLWKRRVSYYKTVNNQLGQAGRYRNILDMNAFLGGFAANLIKDPLWVMNVVPVEAKVNTLGVIYERGLIGTYQSWCEAMSTYPRTYDLIHADSVFTLYKDRCEMEDIMLEMDRILRPEGSLIIRDDVDTLVKVKRIADGLNWDSQIVDHEDGPLEREKLLFAMHVMRFTCMFLEQEIDYLKFYSPRPSLERSTLRLGLDPSTSQKLFLKTRPSIELTSNKDSA</sequence>
<feature type="transmembrane region" description="Helical" evidence="7">
    <location>
        <begin position="88"/>
        <end position="107"/>
    </location>
</feature>
<dbReference type="InterPro" id="IPR004159">
    <property type="entry name" value="Put_SAM_MeTrfase"/>
</dbReference>
<dbReference type="InterPro" id="IPR029063">
    <property type="entry name" value="SAM-dependent_MTases_sf"/>
</dbReference>
<organism evidence="8 9">
    <name type="scientific">Rehmannia glutinosa</name>
    <name type="common">Chinese foxglove</name>
    <dbReference type="NCBI Taxonomy" id="99300"/>
    <lineage>
        <taxon>Eukaryota</taxon>
        <taxon>Viridiplantae</taxon>
        <taxon>Streptophyta</taxon>
        <taxon>Embryophyta</taxon>
        <taxon>Tracheophyta</taxon>
        <taxon>Spermatophyta</taxon>
        <taxon>Magnoliopsida</taxon>
        <taxon>eudicotyledons</taxon>
        <taxon>Gunneridae</taxon>
        <taxon>Pentapetalae</taxon>
        <taxon>asterids</taxon>
        <taxon>lamiids</taxon>
        <taxon>Lamiales</taxon>
        <taxon>Orobanchaceae</taxon>
        <taxon>Rehmannieae</taxon>
        <taxon>Rehmannia</taxon>
    </lineage>
</organism>
<keyword evidence="3" id="KW-0489">Methyltransferase</keyword>
<dbReference type="Pfam" id="PF03141">
    <property type="entry name" value="Methyltransf_29"/>
    <property type="match status" value="2"/>
</dbReference>
<dbReference type="Gene3D" id="3.40.50.150">
    <property type="entry name" value="Vaccinia Virus protein VP39"/>
    <property type="match status" value="1"/>
</dbReference>
<evidence type="ECO:0000256" key="7">
    <source>
        <dbReference type="SAM" id="Phobius"/>
    </source>
</evidence>
<gene>
    <name evidence="8" type="ORF">DH2020_044479</name>
</gene>
<keyword evidence="3" id="KW-0808">Transferase</keyword>
<keyword evidence="7" id="KW-0812">Transmembrane</keyword>
<evidence type="ECO:0008006" key="10">
    <source>
        <dbReference type="Google" id="ProtNLM"/>
    </source>
</evidence>
<dbReference type="PANTHER" id="PTHR10108">
    <property type="entry name" value="SAM-DEPENDENT METHYLTRANSFERASE"/>
    <property type="match status" value="1"/>
</dbReference>
<evidence type="ECO:0000256" key="6">
    <source>
        <dbReference type="ARBA" id="ARBA00037847"/>
    </source>
</evidence>
<dbReference type="SUPFAM" id="SSF53335">
    <property type="entry name" value="S-adenosyl-L-methionine-dependent methyltransferases"/>
    <property type="match status" value="2"/>
</dbReference>
<evidence type="ECO:0000256" key="1">
    <source>
        <dbReference type="ARBA" id="ARBA00004606"/>
    </source>
</evidence>
<accession>A0ABR0UGU3</accession>
<evidence type="ECO:0000313" key="8">
    <source>
        <dbReference type="EMBL" id="KAK6121777.1"/>
    </source>
</evidence>
<keyword evidence="4" id="KW-0735">Signal-anchor</keyword>
<dbReference type="PANTHER" id="PTHR10108:SF1049">
    <property type="entry name" value="METHYLTRANSFERASE"/>
    <property type="match status" value="1"/>
</dbReference>
<dbReference type="Proteomes" id="UP001318860">
    <property type="component" value="Unassembled WGS sequence"/>
</dbReference>
<protein>
    <recommendedName>
        <fullName evidence="10">Methyltransferase</fullName>
    </recommendedName>
</protein>
<evidence type="ECO:0000256" key="3">
    <source>
        <dbReference type="ARBA" id="ARBA00022603"/>
    </source>
</evidence>
<evidence type="ECO:0000313" key="9">
    <source>
        <dbReference type="Proteomes" id="UP001318860"/>
    </source>
</evidence>
<reference evidence="8 9" key="1">
    <citation type="journal article" date="2021" name="Comput. Struct. Biotechnol. J.">
        <title>De novo genome assembly of the potent medicinal plant Rehmannia glutinosa using nanopore technology.</title>
        <authorList>
            <person name="Ma L."/>
            <person name="Dong C."/>
            <person name="Song C."/>
            <person name="Wang X."/>
            <person name="Zheng X."/>
            <person name="Niu Y."/>
            <person name="Chen S."/>
            <person name="Feng W."/>
        </authorList>
    </citation>
    <scope>NUCLEOTIDE SEQUENCE [LARGE SCALE GENOMIC DNA]</scope>
    <source>
        <strain evidence="8">DH-2019</strain>
    </source>
</reference>
<keyword evidence="5" id="KW-0325">Glycoprotein</keyword>
<keyword evidence="7" id="KW-1133">Transmembrane helix</keyword>
<proteinExistence type="inferred from homology"/>
<keyword evidence="9" id="KW-1185">Reference proteome</keyword>
<comment type="subcellular location">
    <subcellularLocation>
        <location evidence="6">Endomembrane system</location>
        <topology evidence="6">Single-pass membrane protein</topology>
    </subcellularLocation>
    <subcellularLocation>
        <location evidence="1">Membrane</location>
        <topology evidence="1">Single-pass type II membrane protein</topology>
    </subcellularLocation>
</comment>